<dbReference type="InterPro" id="IPR009057">
    <property type="entry name" value="Homeodomain-like_sf"/>
</dbReference>
<comment type="caution">
    <text evidence="4">The sequence shown here is derived from an EMBL/GenBank/DDBJ whole genome shotgun (WGS) entry which is preliminary data.</text>
</comment>
<organism evidence="4 5">
    <name type="scientific">Candidatus Acetatifactor stercoripullorum</name>
    <dbReference type="NCBI Taxonomy" id="2838414"/>
    <lineage>
        <taxon>Bacteria</taxon>
        <taxon>Bacillati</taxon>
        <taxon>Bacillota</taxon>
        <taxon>Clostridia</taxon>
        <taxon>Lachnospirales</taxon>
        <taxon>Lachnospiraceae</taxon>
        <taxon>Acetatifactor</taxon>
    </lineage>
</organism>
<evidence type="ECO:0000259" key="3">
    <source>
        <dbReference type="PROSITE" id="PS50977"/>
    </source>
</evidence>
<dbReference type="GO" id="GO:0003677">
    <property type="term" value="F:DNA binding"/>
    <property type="evidence" value="ECO:0007669"/>
    <property type="project" value="UniProtKB-UniRule"/>
</dbReference>
<accession>A0A9D1R657</accession>
<protein>
    <submittedName>
        <fullName evidence="4">TetR/AcrR family transcriptional regulator</fullName>
    </submittedName>
</protein>
<dbReference type="PANTHER" id="PTHR30328:SF54">
    <property type="entry name" value="HTH-TYPE TRANSCRIPTIONAL REPRESSOR SCO4008"/>
    <property type="match status" value="1"/>
</dbReference>
<reference evidence="4" key="2">
    <citation type="submission" date="2021-04" db="EMBL/GenBank/DDBJ databases">
        <authorList>
            <person name="Gilroy R."/>
        </authorList>
    </citation>
    <scope>NUCLEOTIDE SEQUENCE</scope>
    <source>
        <strain evidence="4">CHK195-6426</strain>
    </source>
</reference>
<dbReference type="Gene3D" id="1.10.10.60">
    <property type="entry name" value="Homeodomain-like"/>
    <property type="match status" value="1"/>
</dbReference>
<dbReference type="PROSITE" id="PS50977">
    <property type="entry name" value="HTH_TETR_2"/>
    <property type="match status" value="1"/>
</dbReference>
<dbReference type="EMBL" id="DXGH01000027">
    <property type="protein sequence ID" value="HIW80786.1"/>
    <property type="molecule type" value="Genomic_DNA"/>
</dbReference>
<proteinExistence type="predicted"/>
<dbReference type="Gene3D" id="1.10.357.10">
    <property type="entry name" value="Tetracycline Repressor, domain 2"/>
    <property type="match status" value="1"/>
</dbReference>
<dbReference type="Proteomes" id="UP000824265">
    <property type="component" value="Unassembled WGS sequence"/>
</dbReference>
<dbReference type="InterPro" id="IPR050109">
    <property type="entry name" value="HTH-type_TetR-like_transc_reg"/>
</dbReference>
<evidence type="ECO:0000313" key="5">
    <source>
        <dbReference type="Proteomes" id="UP000824265"/>
    </source>
</evidence>
<sequence>MELRESILQGTIRVFNQKGLKFTMDDIANALGISKKTIYTVFQNKEELFLDMVDYLFDNIKISERQVLENPELDTLTKLRRLLGVLPETYQEIDFKQLYLLKDKYPKIYDQVEKRLETGWEATIALLEQGMAEGVIRRIEIPIFKLMMEAALEQFFQRDILIRHQISYQSALDEVVSILVDGIRASVL</sequence>
<dbReference type="InterPro" id="IPR001647">
    <property type="entry name" value="HTH_TetR"/>
</dbReference>
<name>A0A9D1R657_9FIRM</name>
<feature type="DNA-binding region" description="H-T-H motif" evidence="2">
    <location>
        <begin position="23"/>
        <end position="42"/>
    </location>
</feature>
<feature type="domain" description="HTH tetR-type" evidence="3">
    <location>
        <begin position="1"/>
        <end position="60"/>
    </location>
</feature>
<dbReference type="InterPro" id="IPR036271">
    <property type="entry name" value="Tet_transcr_reg_TetR-rel_C_sf"/>
</dbReference>
<keyword evidence="1 2" id="KW-0238">DNA-binding</keyword>
<evidence type="ECO:0000256" key="2">
    <source>
        <dbReference type="PROSITE-ProRule" id="PRU00335"/>
    </source>
</evidence>
<evidence type="ECO:0000256" key="1">
    <source>
        <dbReference type="ARBA" id="ARBA00023125"/>
    </source>
</evidence>
<dbReference type="GO" id="GO:0006355">
    <property type="term" value="P:regulation of DNA-templated transcription"/>
    <property type="evidence" value="ECO:0007669"/>
    <property type="project" value="UniProtKB-ARBA"/>
</dbReference>
<dbReference type="PRINTS" id="PR00455">
    <property type="entry name" value="HTHTETR"/>
</dbReference>
<dbReference type="SUPFAM" id="SSF46689">
    <property type="entry name" value="Homeodomain-like"/>
    <property type="match status" value="1"/>
</dbReference>
<evidence type="ECO:0000313" key="4">
    <source>
        <dbReference type="EMBL" id="HIW80786.1"/>
    </source>
</evidence>
<dbReference type="Pfam" id="PF00440">
    <property type="entry name" value="TetR_N"/>
    <property type="match status" value="1"/>
</dbReference>
<gene>
    <name evidence="4" type="ORF">H9742_04520</name>
</gene>
<dbReference type="PANTHER" id="PTHR30328">
    <property type="entry name" value="TRANSCRIPTIONAL REPRESSOR"/>
    <property type="match status" value="1"/>
</dbReference>
<dbReference type="AlphaFoldDB" id="A0A9D1R657"/>
<dbReference type="SUPFAM" id="SSF48498">
    <property type="entry name" value="Tetracyclin repressor-like, C-terminal domain"/>
    <property type="match status" value="1"/>
</dbReference>
<reference evidence="4" key="1">
    <citation type="journal article" date="2021" name="PeerJ">
        <title>Extensive microbial diversity within the chicken gut microbiome revealed by metagenomics and culture.</title>
        <authorList>
            <person name="Gilroy R."/>
            <person name="Ravi A."/>
            <person name="Getino M."/>
            <person name="Pursley I."/>
            <person name="Horton D.L."/>
            <person name="Alikhan N.F."/>
            <person name="Baker D."/>
            <person name="Gharbi K."/>
            <person name="Hall N."/>
            <person name="Watson M."/>
            <person name="Adriaenssens E.M."/>
            <person name="Foster-Nyarko E."/>
            <person name="Jarju S."/>
            <person name="Secka A."/>
            <person name="Antonio M."/>
            <person name="Oren A."/>
            <person name="Chaudhuri R.R."/>
            <person name="La Ragione R."/>
            <person name="Hildebrand F."/>
            <person name="Pallen M.J."/>
        </authorList>
    </citation>
    <scope>NUCLEOTIDE SEQUENCE</scope>
    <source>
        <strain evidence="4">CHK195-6426</strain>
    </source>
</reference>